<dbReference type="Gene3D" id="3.40.50.2000">
    <property type="entry name" value="Glycogen Phosphorylase B"/>
    <property type="match status" value="1"/>
</dbReference>
<gene>
    <name evidence="2" type="ORF">HXX08_05595</name>
    <name evidence="3" type="ORF">OZ401_000467</name>
</gene>
<dbReference type="RefSeq" id="WP_341469109.1">
    <property type="nucleotide sequence ID" value="NZ_CP128399.1"/>
</dbReference>
<dbReference type="EMBL" id="JACATZ010000001">
    <property type="protein sequence ID" value="NWJ45336.1"/>
    <property type="molecule type" value="Genomic_DNA"/>
</dbReference>
<reference evidence="2 4" key="1">
    <citation type="submission" date="2020-06" db="EMBL/GenBank/DDBJ databases">
        <title>Anoxygenic phototrophic Chloroflexota member uses a Type I reaction center.</title>
        <authorList>
            <person name="Tsuji J.M."/>
            <person name="Shaw N.A."/>
            <person name="Nagashima S."/>
            <person name="Venkiteswaran J."/>
            <person name="Schiff S.L."/>
            <person name="Hanada S."/>
            <person name="Tank M."/>
            <person name="Neufeld J.D."/>
        </authorList>
    </citation>
    <scope>NUCLEOTIDE SEQUENCE [LARGE SCALE GENOMIC DNA]</scope>
    <source>
        <strain evidence="2">L227-S17</strain>
    </source>
</reference>
<reference evidence="3" key="2">
    <citation type="journal article" date="2024" name="Nature">
        <title>Anoxygenic phototroph of the Chloroflexota uses a type I reaction centre.</title>
        <authorList>
            <person name="Tsuji J.M."/>
            <person name="Shaw N.A."/>
            <person name="Nagashima S."/>
            <person name="Venkiteswaran J.J."/>
            <person name="Schiff S.L."/>
            <person name="Watanabe T."/>
            <person name="Fukui M."/>
            <person name="Hanada S."/>
            <person name="Tank M."/>
            <person name="Neufeld J.D."/>
        </authorList>
    </citation>
    <scope>NUCLEOTIDE SEQUENCE</scope>
    <source>
        <strain evidence="3">L227-S17</strain>
    </source>
</reference>
<evidence type="ECO:0000313" key="2">
    <source>
        <dbReference type="EMBL" id="NWJ45336.1"/>
    </source>
</evidence>
<organism evidence="2 4">
    <name type="scientific">Candidatus Chlorohelix allophototropha</name>
    <dbReference type="NCBI Taxonomy" id="3003348"/>
    <lineage>
        <taxon>Bacteria</taxon>
        <taxon>Bacillati</taxon>
        <taxon>Chloroflexota</taxon>
        <taxon>Chloroflexia</taxon>
        <taxon>Candidatus Chloroheliales</taxon>
        <taxon>Candidatus Chloroheliaceae</taxon>
        <taxon>Candidatus Chlorohelix</taxon>
    </lineage>
</organism>
<protein>
    <submittedName>
        <fullName evidence="2">Glycosyltransferase family 4 protein</fullName>
    </submittedName>
</protein>
<feature type="domain" description="Glycosyl transferase family 1" evidence="1">
    <location>
        <begin position="319"/>
        <end position="495"/>
    </location>
</feature>
<dbReference type="Proteomes" id="UP000521676">
    <property type="component" value="Unassembled WGS sequence"/>
</dbReference>
<dbReference type="SUPFAM" id="SSF53756">
    <property type="entry name" value="UDP-Glycosyltransferase/glycogen phosphorylase"/>
    <property type="match status" value="1"/>
</dbReference>
<proteinExistence type="predicted"/>
<dbReference type="Pfam" id="PF00534">
    <property type="entry name" value="Glycos_transf_1"/>
    <property type="match status" value="1"/>
</dbReference>
<dbReference type="InterPro" id="IPR050194">
    <property type="entry name" value="Glycosyltransferase_grp1"/>
</dbReference>
<keyword evidence="5" id="KW-1185">Reference proteome</keyword>
<accession>A0A8T7M2J7</accession>
<evidence type="ECO:0000313" key="3">
    <source>
        <dbReference type="EMBL" id="WJW67209.1"/>
    </source>
</evidence>
<dbReference type="InterPro" id="IPR001296">
    <property type="entry name" value="Glyco_trans_1"/>
</dbReference>
<dbReference type="Proteomes" id="UP001431572">
    <property type="component" value="Chromosome 1"/>
</dbReference>
<dbReference type="GO" id="GO:0016757">
    <property type="term" value="F:glycosyltransferase activity"/>
    <property type="evidence" value="ECO:0007669"/>
    <property type="project" value="InterPro"/>
</dbReference>
<evidence type="ECO:0000313" key="5">
    <source>
        <dbReference type="Proteomes" id="UP001431572"/>
    </source>
</evidence>
<dbReference type="PANTHER" id="PTHR45947:SF3">
    <property type="entry name" value="SULFOQUINOVOSYL TRANSFERASE SQD2"/>
    <property type="match status" value="1"/>
</dbReference>
<evidence type="ECO:0000259" key="1">
    <source>
        <dbReference type="Pfam" id="PF00534"/>
    </source>
</evidence>
<evidence type="ECO:0000313" key="4">
    <source>
        <dbReference type="Proteomes" id="UP000521676"/>
    </source>
</evidence>
<name>A0A8T7M2J7_9CHLR</name>
<dbReference type="AlphaFoldDB" id="A0A8T7M2J7"/>
<dbReference type="EMBL" id="CP128399">
    <property type="protein sequence ID" value="WJW67209.1"/>
    <property type="molecule type" value="Genomic_DNA"/>
</dbReference>
<dbReference type="PANTHER" id="PTHR45947">
    <property type="entry name" value="SULFOQUINOVOSYL TRANSFERASE SQD2"/>
    <property type="match status" value="1"/>
</dbReference>
<sequence length="525" mass="60007">MRIGIFNQNLPVMGGGEQYMGAVAEHLSLNHEVELLTYEKVKLDLLNERLGVDLTHLPLKTFPALSGYRAIQDASTNYDLFINCTYEGLFPAYATHNLYLVFFPHKLPPREEAIESWRNGRDRKVNFRLLSGFFPPETGAKGEKYRWCGESAQIYIDNLEPGRSYNLSLDIGGFRQDKLPPAILQLLINGRKLGNSENLTNRGYTRITRCFTANSEQAVLRLDCTTFSPERLGSEDGRELGVVIQSVSVVPESLMARFTKPKLLVKFKDSQLPGMQAHYSLDTYQDIISISEYTRKWVQNRWGRESYLLYPRVQIDKFKQMPKKRQLLAVGRFFAGFHNKKHLPLIHAFRRMCDNGLSGYEFHLAGGYYPKRPEDEEYMAQVYAEAKGYPIYIHPNIDSDDLNCLYAESMVFWHATGLDEDDDNTPELFEHFGITTVEAMASGCVPVVIDKAGQREVVRHTDNGYLWNCLENCISNTVKVLENEPLREKLSAKAIETSRNFGADKFKHELDEIVGWILSKPLSKS</sequence>
<dbReference type="CDD" id="cd03801">
    <property type="entry name" value="GT4_PimA-like"/>
    <property type="match status" value="1"/>
</dbReference>